<dbReference type="GO" id="GO:0008239">
    <property type="term" value="F:dipeptidyl-peptidase activity"/>
    <property type="evidence" value="ECO:0007669"/>
    <property type="project" value="InterPro"/>
</dbReference>
<evidence type="ECO:0000256" key="2">
    <source>
        <dbReference type="SAM" id="MobiDB-lite"/>
    </source>
</evidence>
<name>A0A7W8EJZ2_9ACTN</name>
<dbReference type="Gene3D" id="2.60.120.260">
    <property type="entry name" value="Galactose-binding domain-like"/>
    <property type="match status" value="1"/>
</dbReference>
<dbReference type="Pfam" id="PF08530">
    <property type="entry name" value="PepX_C"/>
    <property type="match status" value="1"/>
</dbReference>
<dbReference type="Gene3D" id="1.10.3020.10">
    <property type="entry name" value="alpha-amino acid ester hydrolase ( Helical cap domain)"/>
    <property type="match status" value="1"/>
</dbReference>
<evidence type="ECO:0000256" key="1">
    <source>
        <dbReference type="ARBA" id="ARBA00022801"/>
    </source>
</evidence>
<dbReference type="InterPro" id="IPR029058">
    <property type="entry name" value="AB_hydrolase_fold"/>
</dbReference>
<evidence type="ECO:0000313" key="5">
    <source>
        <dbReference type="Proteomes" id="UP000568380"/>
    </source>
</evidence>
<evidence type="ECO:0000259" key="3">
    <source>
        <dbReference type="SMART" id="SM00939"/>
    </source>
</evidence>
<dbReference type="InterPro" id="IPR013736">
    <property type="entry name" value="Xaa-Pro_dipept_C"/>
</dbReference>
<dbReference type="Proteomes" id="UP000568380">
    <property type="component" value="Unassembled WGS sequence"/>
</dbReference>
<gene>
    <name evidence="4" type="ORF">HNR40_007556</name>
</gene>
<dbReference type="InterPro" id="IPR008979">
    <property type="entry name" value="Galactose-bd-like_sf"/>
</dbReference>
<dbReference type="SMART" id="SM00939">
    <property type="entry name" value="PepX_C"/>
    <property type="match status" value="1"/>
</dbReference>
<organism evidence="4 5">
    <name type="scientific">Nonomuraea endophytica</name>
    <dbReference type="NCBI Taxonomy" id="714136"/>
    <lineage>
        <taxon>Bacteria</taxon>
        <taxon>Bacillati</taxon>
        <taxon>Actinomycetota</taxon>
        <taxon>Actinomycetes</taxon>
        <taxon>Streptosporangiales</taxon>
        <taxon>Streptosporangiaceae</taxon>
        <taxon>Nonomuraea</taxon>
    </lineage>
</organism>
<dbReference type="RefSeq" id="WP_184969939.1">
    <property type="nucleotide sequence ID" value="NZ_JACHIN010000012.1"/>
</dbReference>
<dbReference type="AlphaFoldDB" id="A0A7W8EJZ2"/>
<dbReference type="InterPro" id="IPR000383">
    <property type="entry name" value="Xaa-Pro-like_dom"/>
</dbReference>
<feature type="compositionally biased region" description="Basic and acidic residues" evidence="2">
    <location>
        <begin position="357"/>
        <end position="376"/>
    </location>
</feature>
<dbReference type="SUPFAM" id="SSF49785">
    <property type="entry name" value="Galactose-binding domain-like"/>
    <property type="match status" value="1"/>
</dbReference>
<dbReference type="InterPro" id="IPR005674">
    <property type="entry name" value="CocE/Ser_esterase"/>
</dbReference>
<dbReference type="Pfam" id="PF02129">
    <property type="entry name" value="Peptidase_S15"/>
    <property type="match status" value="1"/>
</dbReference>
<keyword evidence="1" id="KW-0378">Hydrolase</keyword>
<dbReference type="PANTHER" id="PTHR43056:SF10">
    <property type="entry name" value="COCE_NOND FAMILY, PUTATIVE (AFU_ORTHOLOGUE AFUA_7G00600)-RELATED"/>
    <property type="match status" value="1"/>
</dbReference>
<dbReference type="SUPFAM" id="SSF53474">
    <property type="entry name" value="alpha/beta-Hydrolases"/>
    <property type="match status" value="1"/>
</dbReference>
<dbReference type="InterPro" id="IPR050585">
    <property type="entry name" value="Xaa-Pro_dipeptidyl-ppase/CocE"/>
</dbReference>
<evidence type="ECO:0000313" key="4">
    <source>
        <dbReference type="EMBL" id="MBB5082061.1"/>
    </source>
</evidence>
<dbReference type="PANTHER" id="PTHR43056">
    <property type="entry name" value="PEPTIDASE S9 PROLYL OLIGOPEPTIDASE"/>
    <property type="match status" value="1"/>
</dbReference>
<sequence length="562" mass="61381">MKAPITIVRDAEMPMRDGVVLRGDVWTPDDGRRRPAVLIRTPYGRTGTNNDFLRPLECVQGDYACVVQDTRGRAGSDGEWTIFMAEQEARDTHDSVEWAAAQPWCDGNVVMAGASYLGIVQLLGAAERPPHLRAIAPGMTSSAELDRAAGGVMRVNEVMAWLAFMAMDWLERERAAGRPADPGAAHELWELATDPAAALRTLPLKDLPQFAAVPGFPLDVGKMLAYGTPGIAESFAYEAVEVPALSVTGWFDNHCDSTVESFLRLRAIHGDRHRLIVGPWSHDGRLGYCQGEVSFSARGDASVLGLSAQHLAFFDEHVRGVPSAAPAVRYFLMGADEWREADRWPPPGELRTLYLEDDGRLGPRPPADEHPDHYAYDPDDPVPTRGGRVVNLGRLVPGPLDRSRLEERPDVLCYTSPVLDEPLDVVGQVTVRLFAASSARDTDFAAKLVDVFPDGRALAAADGVQRARHRHGPDIEQLLEPGTVEEYTIGLGHTAWHFPAGHRVRLEITSSDFPAYDRNMNTGEPVGSDAAGVVAHQTVHHSVRYPSRLELPVLSEGHGPTP</sequence>
<reference evidence="4 5" key="1">
    <citation type="submission" date="2020-08" db="EMBL/GenBank/DDBJ databases">
        <title>Genomic Encyclopedia of Type Strains, Phase IV (KMG-IV): sequencing the most valuable type-strain genomes for metagenomic binning, comparative biology and taxonomic classification.</title>
        <authorList>
            <person name="Goeker M."/>
        </authorList>
    </citation>
    <scope>NUCLEOTIDE SEQUENCE [LARGE SCALE GENOMIC DNA]</scope>
    <source>
        <strain evidence="4 5">DSM 45385</strain>
    </source>
</reference>
<dbReference type="NCBIfam" id="TIGR00976">
    <property type="entry name" value="CocE_NonD"/>
    <property type="match status" value="1"/>
</dbReference>
<keyword evidence="5" id="KW-1185">Reference proteome</keyword>
<protein>
    <recommendedName>
        <fullName evidence="3">Xaa-Pro dipeptidyl-peptidase C-terminal domain-containing protein</fullName>
    </recommendedName>
</protein>
<proteinExistence type="predicted"/>
<dbReference type="Gene3D" id="3.40.50.1820">
    <property type="entry name" value="alpha/beta hydrolase"/>
    <property type="match status" value="1"/>
</dbReference>
<feature type="domain" description="Xaa-Pro dipeptidyl-peptidase C-terminal" evidence="3">
    <location>
        <begin position="311"/>
        <end position="550"/>
    </location>
</feature>
<comment type="caution">
    <text evidence="4">The sequence shown here is derived from an EMBL/GenBank/DDBJ whole genome shotgun (WGS) entry which is preliminary data.</text>
</comment>
<dbReference type="EMBL" id="JACHIN010000012">
    <property type="protein sequence ID" value="MBB5082061.1"/>
    <property type="molecule type" value="Genomic_DNA"/>
</dbReference>
<feature type="region of interest" description="Disordered" evidence="2">
    <location>
        <begin position="356"/>
        <end position="383"/>
    </location>
</feature>
<accession>A0A7W8EJZ2</accession>